<comment type="caution">
    <text evidence="2">The sequence shown here is derived from an EMBL/GenBank/DDBJ whole genome shotgun (WGS) entry which is preliminary data.</text>
</comment>
<dbReference type="RefSeq" id="WP_163252168.1">
    <property type="nucleotide sequence ID" value="NZ_JAAIUV010000020.1"/>
</dbReference>
<feature type="transmembrane region" description="Helical" evidence="1">
    <location>
        <begin position="207"/>
        <end position="226"/>
    </location>
</feature>
<name>A0A6B3TT49_9BACI</name>
<feature type="transmembrane region" description="Helical" evidence="1">
    <location>
        <begin position="89"/>
        <end position="106"/>
    </location>
</feature>
<protein>
    <submittedName>
        <fullName evidence="2">Uncharacterized protein</fullName>
    </submittedName>
</protein>
<evidence type="ECO:0000313" key="3">
    <source>
        <dbReference type="Proteomes" id="UP000481621"/>
    </source>
</evidence>
<feature type="transmembrane region" description="Helical" evidence="1">
    <location>
        <begin position="168"/>
        <end position="186"/>
    </location>
</feature>
<keyword evidence="3" id="KW-1185">Reference proteome</keyword>
<dbReference type="Proteomes" id="UP000481621">
    <property type="component" value="Unassembled WGS sequence"/>
</dbReference>
<keyword evidence="1" id="KW-1133">Transmembrane helix</keyword>
<keyword evidence="1" id="KW-0812">Transmembrane</keyword>
<feature type="transmembrane region" description="Helical" evidence="1">
    <location>
        <begin position="48"/>
        <end position="69"/>
    </location>
</feature>
<accession>A0A6B3TT49</accession>
<sequence>MTQFPNQRRQRAFLSQFSITQLHLKNPWVVAFFSFSYPGFGHLMQHRYVVAIILILWETFINRMANVNLGILYTLLGEFDKAKEVLNERWLILYVAIYMFGIWDGYRSTIDQNKQYVLADREDATMPTITMGSWDMNYLDKKKPWVALVWSALFPGLGHLYLHNVIFGFFIFIYTVGICYLGNILLGIEYSMWGDFVKAKEVLNMQWVLYFPSIYLFIIFDSYVTAVEQNKLFEKEMSHYLRKKYQNPRFKTPI</sequence>
<evidence type="ECO:0000256" key="1">
    <source>
        <dbReference type="SAM" id="Phobius"/>
    </source>
</evidence>
<gene>
    <name evidence="2" type="ORF">G4Z05_12355</name>
</gene>
<evidence type="ECO:0000313" key="2">
    <source>
        <dbReference type="EMBL" id="NEX79650.1"/>
    </source>
</evidence>
<dbReference type="AlphaFoldDB" id="A0A6B3TT49"/>
<proteinExistence type="predicted"/>
<reference evidence="2" key="1">
    <citation type="submission" date="2020-02" db="EMBL/GenBank/DDBJ databases">
        <title>Bacillus sedimentmangrovi sp. nov., isolated from sediment of the mangrove ecosystem.</title>
        <authorList>
            <person name="Liu G."/>
        </authorList>
    </citation>
    <scope>NUCLEOTIDE SEQUENCE [LARGE SCALE GENOMIC DNA]</scope>
    <source>
        <strain evidence="2">SgZ-7</strain>
    </source>
</reference>
<feature type="transmembrane region" description="Helical" evidence="1">
    <location>
        <begin position="145"/>
        <end position="162"/>
    </location>
</feature>
<dbReference type="EMBL" id="JAAIUV010000020">
    <property type="protein sequence ID" value="NEX79650.1"/>
    <property type="molecule type" value="Genomic_DNA"/>
</dbReference>
<organism evidence="2 3">
    <name type="scientific">Neobacillus thermocopriae</name>
    <dbReference type="NCBI Taxonomy" id="1215031"/>
    <lineage>
        <taxon>Bacteria</taxon>
        <taxon>Bacillati</taxon>
        <taxon>Bacillota</taxon>
        <taxon>Bacilli</taxon>
        <taxon>Bacillales</taxon>
        <taxon>Bacillaceae</taxon>
        <taxon>Neobacillus</taxon>
    </lineage>
</organism>
<keyword evidence="1" id="KW-0472">Membrane</keyword>